<evidence type="ECO:0000256" key="5">
    <source>
        <dbReference type="ARBA" id="ARBA00022692"/>
    </source>
</evidence>
<feature type="transmembrane region" description="Helical" evidence="8">
    <location>
        <begin position="50"/>
        <end position="67"/>
    </location>
</feature>
<protein>
    <submittedName>
        <fullName evidence="10">TCR/Tet family MFS transporter</fullName>
    </submittedName>
</protein>
<dbReference type="PRINTS" id="PR01035">
    <property type="entry name" value="TCRTETA"/>
</dbReference>
<dbReference type="EMBL" id="JAYGIL010000033">
    <property type="protein sequence ID" value="MEA5405276.1"/>
    <property type="molecule type" value="Genomic_DNA"/>
</dbReference>
<feature type="transmembrane region" description="Helical" evidence="8">
    <location>
        <begin position="211"/>
        <end position="230"/>
    </location>
</feature>
<feature type="transmembrane region" description="Helical" evidence="8">
    <location>
        <begin position="250"/>
        <end position="271"/>
    </location>
</feature>
<keyword evidence="6 8" id="KW-1133">Transmembrane helix</keyword>
<evidence type="ECO:0000313" key="11">
    <source>
        <dbReference type="Proteomes" id="UP001303899"/>
    </source>
</evidence>
<evidence type="ECO:0000256" key="2">
    <source>
        <dbReference type="ARBA" id="ARBA00004141"/>
    </source>
</evidence>
<comment type="subcellular location">
    <subcellularLocation>
        <location evidence="2">Membrane</location>
        <topology evidence="2">Multi-pass membrane protein</topology>
    </subcellularLocation>
</comment>
<feature type="transmembrane region" description="Helical" evidence="8">
    <location>
        <begin position="7"/>
        <end position="30"/>
    </location>
</feature>
<feature type="transmembrane region" description="Helical" evidence="8">
    <location>
        <begin position="350"/>
        <end position="368"/>
    </location>
</feature>
<dbReference type="Proteomes" id="UP001303899">
    <property type="component" value="Unassembled WGS sequence"/>
</dbReference>
<feature type="transmembrane region" description="Helical" evidence="8">
    <location>
        <begin position="165"/>
        <end position="185"/>
    </location>
</feature>
<evidence type="ECO:0000256" key="7">
    <source>
        <dbReference type="ARBA" id="ARBA00023136"/>
    </source>
</evidence>
<feature type="transmembrane region" description="Helical" evidence="8">
    <location>
        <begin position="104"/>
        <end position="125"/>
    </location>
</feature>
<dbReference type="PANTHER" id="PTHR23504:SF15">
    <property type="entry name" value="MAJOR FACILITATOR SUPERFAMILY (MFS) PROFILE DOMAIN-CONTAINING PROTEIN"/>
    <property type="match status" value="1"/>
</dbReference>
<keyword evidence="7 8" id="KW-0472">Membrane</keyword>
<dbReference type="PANTHER" id="PTHR23504">
    <property type="entry name" value="MAJOR FACILITATOR SUPERFAMILY DOMAIN-CONTAINING PROTEIN 10"/>
    <property type="match status" value="1"/>
</dbReference>
<name>A0ABU5S9X3_9BACT</name>
<dbReference type="Pfam" id="PF07690">
    <property type="entry name" value="MFS_1"/>
    <property type="match status" value="2"/>
</dbReference>
<dbReference type="InterPro" id="IPR001958">
    <property type="entry name" value="Tet-R_TetA/multi-R_MdtG-like"/>
</dbReference>
<feature type="transmembrane region" description="Helical" evidence="8">
    <location>
        <begin position="283"/>
        <end position="302"/>
    </location>
</feature>
<evidence type="ECO:0000256" key="8">
    <source>
        <dbReference type="SAM" id="Phobius"/>
    </source>
</evidence>
<evidence type="ECO:0000256" key="4">
    <source>
        <dbReference type="ARBA" id="ARBA00022448"/>
    </source>
</evidence>
<dbReference type="InterPro" id="IPR036259">
    <property type="entry name" value="MFS_trans_sf"/>
</dbReference>
<comment type="caution">
    <text evidence="10">The sequence shown here is derived from an EMBL/GenBank/DDBJ whole genome shotgun (WGS) entry which is preliminary data.</text>
</comment>
<keyword evidence="4" id="KW-0813">Transport</keyword>
<evidence type="ECO:0000256" key="3">
    <source>
        <dbReference type="ARBA" id="ARBA00007520"/>
    </source>
</evidence>
<feature type="domain" description="Major facilitator superfamily (MFS) profile" evidence="9">
    <location>
        <begin position="8"/>
        <end position="403"/>
    </location>
</feature>
<keyword evidence="11" id="KW-1185">Reference proteome</keyword>
<feature type="transmembrane region" description="Helical" evidence="8">
    <location>
        <begin position="374"/>
        <end position="396"/>
    </location>
</feature>
<dbReference type="InterPro" id="IPR005829">
    <property type="entry name" value="Sugar_transporter_CS"/>
</dbReference>
<sequence>MSAKRNPAILFIFITILIDVLGIGIIIPVLPKLLQELTGKGLSEASQYSGFMMAAYAVMQFIFSPILGGLSDKYGRRPIILGSLFGFGLDYILLGFAPTIAWLFAGRIIAGITGASFTTASAYIADISNDENRSKNFGMIGAAFGIGFIIGPVIGGVLGDIGARVPFFVAAGLTLLNWLYGYFVLPESLSQDHRRDFDWKRANPIGSLKNLGRYPVVLGLVGAFFCLQLAGQTHPSTWSYFTMKEFNWTLAEVGYSLSFVGLIVAIVQGGLNRIINPKLGDRNSVLVGLLFYAAGFALFALATKGWMMYAFMIPFGLGGIAGPALQSIISKQVPANEQGELQGGLTSLQSVTTIFGPLLASNLFAYFSADDAPIFFPGAAFMMAAFLTIIALLIALKSFPKNKLTAEAIVN</sequence>
<reference evidence="10 11" key="1">
    <citation type="submission" date="2023-12" db="EMBL/GenBank/DDBJ databases">
        <title>Novel species of the genus Arcicella isolated from rivers.</title>
        <authorList>
            <person name="Lu H."/>
        </authorList>
    </citation>
    <scope>NUCLEOTIDE SEQUENCE [LARGE SCALE GENOMIC DNA]</scope>
    <source>
        <strain evidence="10 11">DC2W</strain>
    </source>
</reference>
<comment type="similarity">
    <text evidence="3">Belongs to the major facilitator superfamily. TCR/Tet family.</text>
</comment>
<feature type="transmembrane region" description="Helical" evidence="8">
    <location>
        <begin position="308"/>
        <end position="329"/>
    </location>
</feature>
<dbReference type="Gene3D" id="1.20.1250.20">
    <property type="entry name" value="MFS general substrate transporter like domains"/>
    <property type="match status" value="1"/>
</dbReference>
<dbReference type="CDD" id="cd17388">
    <property type="entry name" value="MFS_TetA"/>
    <property type="match status" value="1"/>
</dbReference>
<dbReference type="InterPro" id="IPR020846">
    <property type="entry name" value="MFS_dom"/>
</dbReference>
<gene>
    <name evidence="10" type="ORF">VB776_20230</name>
</gene>
<keyword evidence="5 8" id="KW-0812">Transmembrane</keyword>
<dbReference type="RefSeq" id="WP_323698690.1">
    <property type="nucleotide sequence ID" value="NZ_JAYGIL010000033.1"/>
</dbReference>
<proteinExistence type="inferred from homology"/>
<comment type="function">
    <text evidence="1">Resistance to tetracycline by an active tetracycline efflux. This is an energy-dependent process that decreases the accumulation of the antibiotic in whole cells. This protein functions as a metal-tetracycline/H(+) antiporter.</text>
</comment>
<evidence type="ECO:0000313" key="10">
    <source>
        <dbReference type="EMBL" id="MEA5405276.1"/>
    </source>
</evidence>
<dbReference type="PROSITE" id="PS00216">
    <property type="entry name" value="SUGAR_TRANSPORT_1"/>
    <property type="match status" value="1"/>
</dbReference>
<feature type="transmembrane region" description="Helical" evidence="8">
    <location>
        <begin position="137"/>
        <end position="159"/>
    </location>
</feature>
<organism evidence="10 11">
    <name type="scientific">Arcicella gelida</name>
    <dbReference type="NCBI Taxonomy" id="2984195"/>
    <lineage>
        <taxon>Bacteria</taxon>
        <taxon>Pseudomonadati</taxon>
        <taxon>Bacteroidota</taxon>
        <taxon>Cytophagia</taxon>
        <taxon>Cytophagales</taxon>
        <taxon>Flectobacillaceae</taxon>
        <taxon>Arcicella</taxon>
    </lineage>
</organism>
<dbReference type="SUPFAM" id="SSF103473">
    <property type="entry name" value="MFS general substrate transporter"/>
    <property type="match status" value="1"/>
</dbReference>
<evidence type="ECO:0000256" key="1">
    <source>
        <dbReference type="ARBA" id="ARBA00003279"/>
    </source>
</evidence>
<evidence type="ECO:0000256" key="6">
    <source>
        <dbReference type="ARBA" id="ARBA00022989"/>
    </source>
</evidence>
<evidence type="ECO:0000259" key="9">
    <source>
        <dbReference type="PROSITE" id="PS50850"/>
    </source>
</evidence>
<feature type="transmembrane region" description="Helical" evidence="8">
    <location>
        <begin position="79"/>
        <end position="98"/>
    </location>
</feature>
<accession>A0ABU5S9X3</accession>
<dbReference type="InterPro" id="IPR011701">
    <property type="entry name" value="MFS"/>
</dbReference>
<dbReference type="PROSITE" id="PS50850">
    <property type="entry name" value="MFS"/>
    <property type="match status" value="1"/>
</dbReference>